<comment type="function">
    <text evidence="1">Acts as a chaperone.</text>
</comment>
<keyword evidence="8" id="KW-0346">Stress response</keyword>
<evidence type="ECO:0000256" key="1">
    <source>
        <dbReference type="ARBA" id="ARBA00002290"/>
    </source>
</evidence>
<dbReference type="EMBL" id="VOQF01000005">
    <property type="protein sequence ID" value="TXC90916.1"/>
    <property type="molecule type" value="Genomic_DNA"/>
</dbReference>
<dbReference type="PANTHER" id="PTHR19375">
    <property type="entry name" value="HEAT SHOCK PROTEIN 70KDA"/>
    <property type="match status" value="1"/>
</dbReference>
<dbReference type="PROSITE" id="PS00297">
    <property type="entry name" value="HSP70_1"/>
    <property type="match status" value="1"/>
</dbReference>
<dbReference type="GO" id="GO:0005524">
    <property type="term" value="F:ATP binding"/>
    <property type="evidence" value="ECO:0007669"/>
    <property type="project" value="UniProtKB-KW"/>
</dbReference>
<dbReference type="PROSITE" id="PS01036">
    <property type="entry name" value="HSP70_3"/>
    <property type="match status" value="1"/>
</dbReference>
<dbReference type="Proteomes" id="UP000321363">
    <property type="component" value="Unassembled WGS sequence"/>
</dbReference>
<dbReference type="OrthoDB" id="9766019at2"/>
<dbReference type="InterPro" id="IPR043129">
    <property type="entry name" value="ATPase_NBD"/>
</dbReference>
<evidence type="ECO:0000256" key="13">
    <source>
        <dbReference type="RuleBase" id="RU003322"/>
    </source>
</evidence>
<dbReference type="RefSeq" id="WP_146947503.1">
    <property type="nucleotide sequence ID" value="NZ_VOQF01000005.1"/>
</dbReference>
<dbReference type="InterPro" id="IPR029047">
    <property type="entry name" value="HSP70_peptide-bd_sf"/>
</dbReference>
<dbReference type="Pfam" id="PF00012">
    <property type="entry name" value="HSP70"/>
    <property type="match status" value="2"/>
</dbReference>
<evidence type="ECO:0000256" key="6">
    <source>
        <dbReference type="ARBA" id="ARBA00022741"/>
    </source>
</evidence>
<dbReference type="FunFam" id="3.30.420.40:FF:000071">
    <property type="entry name" value="Molecular chaperone DnaK"/>
    <property type="match status" value="1"/>
</dbReference>
<gene>
    <name evidence="14" type="ORF">FS935_08390</name>
</gene>
<evidence type="ECO:0000256" key="5">
    <source>
        <dbReference type="ARBA" id="ARBA00022553"/>
    </source>
</evidence>
<dbReference type="PROSITE" id="PS00329">
    <property type="entry name" value="HSP70_2"/>
    <property type="match status" value="1"/>
</dbReference>
<comment type="similarity">
    <text evidence="2 13">Belongs to the heat shock protein 70 family.</text>
</comment>
<evidence type="ECO:0000256" key="3">
    <source>
        <dbReference type="ARBA" id="ARBA00014415"/>
    </source>
</evidence>
<evidence type="ECO:0000313" key="14">
    <source>
        <dbReference type="EMBL" id="TXC90916.1"/>
    </source>
</evidence>
<evidence type="ECO:0000256" key="9">
    <source>
        <dbReference type="ARBA" id="ARBA00023186"/>
    </source>
</evidence>
<evidence type="ECO:0000256" key="4">
    <source>
        <dbReference type="ARBA" id="ARBA00017249"/>
    </source>
</evidence>
<keyword evidence="5" id="KW-0597">Phosphoprotein</keyword>
<reference evidence="14 15" key="1">
    <citation type="journal article" date="2005" name="Int. J. Syst. Evol. Microbiol.">
        <title>Bacillus litoralis sp. nov., isolated from a tidal flat of the Yellow Sea in Korea.</title>
        <authorList>
            <person name="Yoon J.H."/>
            <person name="Oh T.K."/>
        </authorList>
    </citation>
    <scope>NUCLEOTIDE SEQUENCE [LARGE SCALE GENOMIC DNA]</scope>
    <source>
        <strain evidence="14 15">SW-211</strain>
    </source>
</reference>
<evidence type="ECO:0000313" key="15">
    <source>
        <dbReference type="Proteomes" id="UP000321363"/>
    </source>
</evidence>
<proteinExistence type="inferred from homology"/>
<dbReference type="SUPFAM" id="SSF100920">
    <property type="entry name" value="Heat shock protein 70kD (HSP70), peptide-binding domain"/>
    <property type="match status" value="1"/>
</dbReference>
<protein>
    <recommendedName>
        <fullName evidence="3">Chaperone protein DnaK</fullName>
    </recommendedName>
    <alternativeName>
        <fullName evidence="4">Chaperone protein dnaK</fullName>
    </alternativeName>
    <alternativeName>
        <fullName evidence="12">HSP70</fullName>
    </alternativeName>
    <alternativeName>
        <fullName evidence="11">Heat shock 70 kDa protein</fullName>
    </alternativeName>
    <alternativeName>
        <fullName evidence="10">Heat shock protein 70</fullName>
    </alternativeName>
</protein>
<sequence length="551" mass="61040">MSKKVYGIDLGTTYSCIAYMDEHNKAVVLRNSNGNLTTPSVVFFEDEGDTTNIVVGEAAKESGKLYPNDVVSFIKRQMGTDYEFFNKEEKYRAEEISALILRKLVKDAEDNVGEEVKDVVITVPAYFGINEREATKRAGEIAGLNVIDIINEPTAAAVAYGISRDTTKRVLVYDLGGGTFDVTLIEITPNSIEVVVTGGDHNLGGKNWDDAIINYLVDQYHEQTGNTDDILEDPETAKDLEVSAENAKKTLSDRKKAPIRFVHGTESVRVELTREKFEEITEILNDRTVELTKLMLEDAKKKGEGKDSFDEIILVGGSTRMPQIEARIIQEFGVQPIKFDPDEAVAKGATIYGMEKSVRDWVQSKKEEVGGTDTPLTVEQEEQITQEAEQLFRISSSTVKQIAETKIINVSSKSFGIVARVEENGESVDRVVNLIFKNDALPKEHTSRFGTVEPNQEDVLIQIMENEFSDELLKEYDANKLGEATLLLPSGLSEGSPIDITFTLNENGRLDVKGVEVTNNGEINTTIETTSVISEEQVVEAKEKSKALVVM</sequence>
<keyword evidence="7 13" id="KW-0067">ATP-binding</keyword>
<dbReference type="PRINTS" id="PR00301">
    <property type="entry name" value="HEATSHOCK70"/>
</dbReference>
<dbReference type="FunFam" id="3.90.640.10:FF:000003">
    <property type="entry name" value="Molecular chaperone DnaK"/>
    <property type="match status" value="1"/>
</dbReference>
<comment type="caution">
    <text evidence="14">The sequence shown here is derived from an EMBL/GenBank/DDBJ whole genome shotgun (WGS) entry which is preliminary data.</text>
</comment>
<dbReference type="Gene3D" id="2.60.34.10">
    <property type="entry name" value="Substrate Binding Domain Of DNAk, Chain A, domain 1"/>
    <property type="match status" value="1"/>
</dbReference>
<evidence type="ECO:0000256" key="12">
    <source>
        <dbReference type="ARBA" id="ARBA00033103"/>
    </source>
</evidence>
<organism evidence="14 15">
    <name type="scientific">Metabacillus litoralis</name>
    <dbReference type="NCBI Taxonomy" id="152268"/>
    <lineage>
        <taxon>Bacteria</taxon>
        <taxon>Bacillati</taxon>
        <taxon>Bacillota</taxon>
        <taxon>Bacilli</taxon>
        <taxon>Bacillales</taxon>
        <taxon>Bacillaceae</taxon>
        <taxon>Metabacillus</taxon>
    </lineage>
</organism>
<dbReference type="InterPro" id="IPR018181">
    <property type="entry name" value="Heat_shock_70_CS"/>
</dbReference>
<dbReference type="AlphaFoldDB" id="A0A5C6W0Q5"/>
<dbReference type="InterPro" id="IPR013126">
    <property type="entry name" value="Hsp_70_fam"/>
</dbReference>
<accession>A0A5C6W0Q5</accession>
<dbReference type="CDD" id="cd24029">
    <property type="entry name" value="ASKHA_NBD_HSP70_DnaK_HscA_HscC"/>
    <property type="match status" value="1"/>
</dbReference>
<keyword evidence="9" id="KW-0143">Chaperone</keyword>
<name>A0A5C6W0Q5_9BACI</name>
<evidence type="ECO:0000256" key="11">
    <source>
        <dbReference type="ARBA" id="ARBA00030945"/>
    </source>
</evidence>
<evidence type="ECO:0000256" key="8">
    <source>
        <dbReference type="ARBA" id="ARBA00023016"/>
    </source>
</evidence>
<keyword evidence="15" id="KW-1185">Reference proteome</keyword>
<evidence type="ECO:0000256" key="10">
    <source>
        <dbReference type="ARBA" id="ARBA00030019"/>
    </source>
</evidence>
<dbReference type="GO" id="GO:0140662">
    <property type="term" value="F:ATP-dependent protein folding chaperone"/>
    <property type="evidence" value="ECO:0007669"/>
    <property type="project" value="InterPro"/>
</dbReference>
<dbReference type="Gene3D" id="3.90.640.10">
    <property type="entry name" value="Actin, Chain A, domain 4"/>
    <property type="match status" value="1"/>
</dbReference>
<evidence type="ECO:0000256" key="7">
    <source>
        <dbReference type="ARBA" id="ARBA00022840"/>
    </source>
</evidence>
<evidence type="ECO:0000256" key="2">
    <source>
        <dbReference type="ARBA" id="ARBA00007381"/>
    </source>
</evidence>
<dbReference type="SUPFAM" id="SSF53067">
    <property type="entry name" value="Actin-like ATPase domain"/>
    <property type="match status" value="2"/>
</dbReference>
<keyword evidence="6 13" id="KW-0547">Nucleotide-binding</keyword>
<dbReference type="Gene3D" id="3.30.420.40">
    <property type="match status" value="2"/>
</dbReference>